<dbReference type="InterPro" id="IPR012902">
    <property type="entry name" value="N_methyl_site"/>
</dbReference>
<evidence type="ECO:0000313" key="3">
    <source>
        <dbReference type="Proteomes" id="UP000595095"/>
    </source>
</evidence>
<feature type="transmembrane region" description="Helical" evidence="1">
    <location>
        <begin position="6"/>
        <end position="29"/>
    </location>
</feature>
<dbReference type="Pfam" id="PF07963">
    <property type="entry name" value="N_methyl"/>
    <property type="match status" value="1"/>
</dbReference>
<keyword evidence="3" id="KW-1185">Reference proteome</keyword>
<dbReference type="AlphaFoldDB" id="A0A7S9DYV9"/>
<protein>
    <submittedName>
        <fullName evidence="2">Prepilin-type N-terminal cleavage/methylation domain-containing protein</fullName>
    </submittedName>
</protein>
<accession>A0A7S9DYV9</accession>
<name>A0A7S9DYV9_9ALTE</name>
<keyword evidence="1" id="KW-1133">Transmembrane helix</keyword>
<gene>
    <name evidence="2" type="ORF">IT774_04855</name>
</gene>
<reference evidence="2 3" key="1">
    <citation type="submission" date="2020-11" db="EMBL/GenBank/DDBJ databases">
        <title>Complete genome sequence for Salinimonas sp. strain G2-b.</title>
        <authorList>
            <person name="Park S.-J."/>
        </authorList>
    </citation>
    <scope>NUCLEOTIDE SEQUENCE [LARGE SCALE GENOMIC DNA]</scope>
    <source>
        <strain evidence="2 3">G2-b</strain>
    </source>
</reference>
<evidence type="ECO:0000256" key="1">
    <source>
        <dbReference type="SAM" id="Phobius"/>
    </source>
</evidence>
<organism evidence="2 3">
    <name type="scientific">Salinimonas marina</name>
    <dbReference type="NCBI Taxonomy" id="2785918"/>
    <lineage>
        <taxon>Bacteria</taxon>
        <taxon>Pseudomonadati</taxon>
        <taxon>Pseudomonadota</taxon>
        <taxon>Gammaproteobacteria</taxon>
        <taxon>Alteromonadales</taxon>
        <taxon>Alteromonadaceae</taxon>
        <taxon>Alteromonas/Salinimonas group</taxon>
        <taxon>Salinimonas</taxon>
    </lineage>
</organism>
<dbReference type="RefSeq" id="WP_195811580.1">
    <property type="nucleotide sequence ID" value="NZ_CP064795.1"/>
</dbReference>
<evidence type="ECO:0000313" key="2">
    <source>
        <dbReference type="EMBL" id="QPG06504.1"/>
    </source>
</evidence>
<dbReference type="PIRSF" id="PIRSF004525">
    <property type="entry name" value="Pilin_peptidase-dep_B_prd"/>
    <property type="match status" value="1"/>
</dbReference>
<dbReference type="EMBL" id="CP064795">
    <property type="protein sequence ID" value="QPG06504.1"/>
    <property type="molecule type" value="Genomic_DNA"/>
</dbReference>
<dbReference type="InterPro" id="IPR016419">
    <property type="entry name" value="Prepilin_Pept-dep_B_prd"/>
</dbReference>
<keyword evidence="1" id="KW-0812">Transmembrane</keyword>
<keyword evidence="1" id="KW-0472">Membrane</keyword>
<dbReference type="Proteomes" id="UP000595095">
    <property type="component" value="Chromosome"/>
</dbReference>
<proteinExistence type="predicted"/>
<dbReference type="KEGG" id="smaa:IT774_04855"/>
<sequence>MLKQHGYSLISLMISLTLGSVLLGAAFYWAQITLKRHQLVLQTMAMEDEMSRVLQLMRLQLRRAGYDGLAVERLLAGEDRTDSPFFPALQVSSHAGETDHSCVVFRYDKNHNGRLDSAQPVETLGFRLHNQAIEYRVGGRSCQASGWHDLTSSSVLMINHLAFEVARLPAKNNSAMIRITFEAALSQDPDIARQVVSTLWVRNF</sequence>